<dbReference type="Proteomes" id="UP001295423">
    <property type="component" value="Unassembled WGS sequence"/>
</dbReference>
<accession>A0AAD2FG48</accession>
<evidence type="ECO:0000313" key="2">
    <source>
        <dbReference type="EMBL" id="CAJ1927273.1"/>
    </source>
</evidence>
<reference evidence="2" key="1">
    <citation type="submission" date="2023-08" db="EMBL/GenBank/DDBJ databases">
        <authorList>
            <person name="Audoor S."/>
            <person name="Bilcke G."/>
        </authorList>
    </citation>
    <scope>NUCLEOTIDE SEQUENCE</scope>
</reference>
<dbReference type="EMBL" id="CAKOGP040000014">
    <property type="protein sequence ID" value="CAJ1927273.1"/>
    <property type="molecule type" value="Genomic_DNA"/>
</dbReference>
<gene>
    <name evidence="2" type="ORF">CYCCA115_LOCUS1291</name>
</gene>
<evidence type="ECO:0000313" key="3">
    <source>
        <dbReference type="Proteomes" id="UP001295423"/>
    </source>
</evidence>
<evidence type="ECO:0000256" key="1">
    <source>
        <dbReference type="SAM" id="MobiDB-lite"/>
    </source>
</evidence>
<proteinExistence type="predicted"/>
<dbReference type="AlphaFoldDB" id="A0AAD2FG48"/>
<sequence>MATSSTSPDTSTTATFVTTRDEIQEAAQRSSFGSSSPRGIIDFLDDEAEANQYFILQRLNGSINHFSITTGTPEALLTSPSSHLPVPIVRLTPRHDCVNSLWNHSNAGNGVPSRTQVSPRQQATTPQHLTPPQPTLEFSAGGIPSNLLLPLDF</sequence>
<protein>
    <submittedName>
        <fullName evidence="2">Uncharacterized protein</fullName>
    </submittedName>
</protein>
<feature type="region of interest" description="Disordered" evidence="1">
    <location>
        <begin position="104"/>
        <end position="137"/>
    </location>
</feature>
<feature type="compositionally biased region" description="Polar residues" evidence="1">
    <location>
        <begin position="104"/>
        <end position="120"/>
    </location>
</feature>
<keyword evidence="3" id="KW-1185">Reference proteome</keyword>
<organism evidence="2 3">
    <name type="scientific">Cylindrotheca closterium</name>
    <dbReference type="NCBI Taxonomy" id="2856"/>
    <lineage>
        <taxon>Eukaryota</taxon>
        <taxon>Sar</taxon>
        <taxon>Stramenopiles</taxon>
        <taxon>Ochrophyta</taxon>
        <taxon>Bacillariophyta</taxon>
        <taxon>Bacillariophyceae</taxon>
        <taxon>Bacillariophycidae</taxon>
        <taxon>Bacillariales</taxon>
        <taxon>Bacillariaceae</taxon>
        <taxon>Cylindrotheca</taxon>
    </lineage>
</organism>
<comment type="caution">
    <text evidence="2">The sequence shown here is derived from an EMBL/GenBank/DDBJ whole genome shotgun (WGS) entry which is preliminary data.</text>
</comment>
<name>A0AAD2FG48_9STRA</name>